<dbReference type="FunFam" id="3.40.50.720:FF:000084">
    <property type="entry name" value="Short-chain dehydrogenase reductase"/>
    <property type="match status" value="1"/>
</dbReference>
<dbReference type="SUPFAM" id="SSF51735">
    <property type="entry name" value="NAD(P)-binding Rossmann-fold domains"/>
    <property type="match status" value="1"/>
</dbReference>
<dbReference type="PANTHER" id="PTHR43180:SF33">
    <property type="entry name" value="15-HYDROXYPROSTAGLANDIN DEHYDROGENASE [NAD(+)]-LIKE"/>
    <property type="match status" value="1"/>
</dbReference>
<keyword evidence="2" id="KW-0560">Oxidoreductase</keyword>
<dbReference type="GO" id="GO:0016491">
    <property type="term" value="F:oxidoreductase activity"/>
    <property type="evidence" value="ECO:0007669"/>
    <property type="project" value="UniProtKB-KW"/>
</dbReference>
<dbReference type="PRINTS" id="PR00080">
    <property type="entry name" value="SDRFAMILY"/>
</dbReference>
<comment type="similarity">
    <text evidence="1">Belongs to the short-chain dehydrogenases/reductases (SDR) family.</text>
</comment>
<dbReference type="InterPro" id="IPR036291">
    <property type="entry name" value="NAD(P)-bd_dom_sf"/>
</dbReference>
<dbReference type="NCBIfam" id="NF005559">
    <property type="entry name" value="PRK07231.1"/>
    <property type="match status" value="1"/>
</dbReference>
<dbReference type="PROSITE" id="PS00061">
    <property type="entry name" value="ADH_SHORT"/>
    <property type="match status" value="1"/>
</dbReference>
<proteinExistence type="inferred from homology"/>
<dbReference type="AlphaFoldDB" id="A0A0F8Y6R9"/>
<evidence type="ECO:0000313" key="3">
    <source>
        <dbReference type="EMBL" id="KKK69340.1"/>
    </source>
</evidence>
<protein>
    <submittedName>
        <fullName evidence="3">Uncharacterized protein</fullName>
    </submittedName>
</protein>
<dbReference type="EMBL" id="LAZR01058694">
    <property type="protein sequence ID" value="KKK69340.1"/>
    <property type="molecule type" value="Genomic_DNA"/>
</dbReference>
<dbReference type="PANTHER" id="PTHR43180">
    <property type="entry name" value="3-OXOACYL-(ACYL-CARRIER-PROTEIN) REDUCTASE (AFU_ORTHOLOGUE AFUA_6G11210)"/>
    <property type="match status" value="1"/>
</dbReference>
<evidence type="ECO:0000256" key="2">
    <source>
        <dbReference type="ARBA" id="ARBA00023002"/>
    </source>
</evidence>
<reference evidence="3" key="1">
    <citation type="journal article" date="2015" name="Nature">
        <title>Complex archaea that bridge the gap between prokaryotes and eukaryotes.</title>
        <authorList>
            <person name="Spang A."/>
            <person name="Saw J.H."/>
            <person name="Jorgensen S.L."/>
            <person name="Zaremba-Niedzwiedzka K."/>
            <person name="Martijn J."/>
            <person name="Lind A.E."/>
            <person name="van Eijk R."/>
            <person name="Schleper C."/>
            <person name="Guy L."/>
            <person name="Ettema T.J."/>
        </authorList>
    </citation>
    <scope>NUCLEOTIDE SEQUENCE</scope>
</reference>
<dbReference type="InterPro" id="IPR020904">
    <property type="entry name" value="Sc_DH/Rdtase_CS"/>
</dbReference>
<gene>
    <name evidence="3" type="ORF">LCGC14_2935010</name>
</gene>
<sequence length="260" mass="27232">MDRVKDKVAFITGAASGIGAACARLLAQEGAKIVLADVQDDMAREVLAEIKDAGGEGHVIHLDVTSEENWQQAMAGVLERFGALNILINCAGTTHAKSSFPSDAPLDEWRNIMSVNLDGTFLATKHGLGAMKKSTPVNGSIINISSVYGMVGLAGIGAYNASKGGVRIYSKSVALSCAQEGVNVRVNTIHPGIIDTPLLQRALSRNDDPVAARKVYDALQPVGHLGAPEDIAFGALYLASDEAKFVTGAELVIDGGYTAR</sequence>
<name>A0A0F8Y6R9_9ZZZZ</name>
<organism evidence="3">
    <name type="scientific">marine sediment metagenome</name>
    <dbReference type="NCBI Taxonomy" id="412755"/>
    <lineage>
        <taxon>unclassified sequences</taxon>
        <taxon>metagenomes</taxon>
        <taxon>ecological metagenomes</taxon>
    </lineage>
</organism>
<dbReference type="InterPro" id="IPR002347">
    <property type="entry name" value="SDR_fam"/>
</dbReference>
<evidence type="ECO:0000256" key="1">
    <source>
        <dbReference type="ARBA" id="ARBA00006484"/>
    </source>
</evidence>
<comment type="caution">
    <text evidence="3">The sequence shown here is derived from an EMBL/GenBank/DDBJ whole genome shotgun (WGS) entry which is preliminary data.</text>
</comment>
<dbReference type="Gene3D" id="3.40.50.720">
    <property type="entry name" value="NAD(P)-binding Rossmann-like Domain"/>
    <property type="match status" value="1"/>
</dbReference>
<dbReference type="PROSITE" id="PS51257">
    <property type="entry name" value="PROKAR_LIPOPROTEIN"/>
    <property type="match status" value="1"/>
</dbReference>
<dbReference type="PRINTS" id="PR00081">
    <property type="entry name" value="GDHRDH"/>
</dbReference>
<accession>A0A0F8Y6R9</accession>
<dbReference type="Pfam" id="PF13561">
    <property type="entry name" value="adh_short_C2"/>
    <property type="match status" value="1"/>
</dbReference>